<dbReference type="SUPFAM" id="SSF54427">
    <property type="entry name" value="NTF2-like"/>
    <property type="match status" value="1"/>
</dbReference>
<feature type="domain" description="DUF4440" evidence="1">
    <location>
        <begin position="46"/>
        <end position="156"/>
    </location>
</feature>
<evidence type="ECO:0000259" key="1">
    <source>
        <dbReference type="Pfam" id="PF14534"/>
    </source>
</evidence>
<protein>
    <submittedName>
        <fullName evidence="2">Nuclear transport factor 2 family protein</fullName>
    </submittedName>
</protein>
<keyword evidence="3" id="KW-1185">Reference proteome</keyword>
<dbReference type="PROSITE" id="PS51257">
    <property type="entry name" value="PROKAR_LIPOPROTEIN"/>
    <property type="match status" value="1"/>
</dbReference>
<name>A0ABR7Q7F8_9FLAO</name>
<dbReference type="Pfam" id="PF14534">
    <property type="entry name" value="DUF4440"/>
    <property type="match status" value="1"/>
</dbReference>
<reference evidence="2 3" key="1">
    <citation type="submission" date="2020-07" db="EMBL/GenBank/DDBJ databases">
        <title>Description of Kordia aestuariivivens sp. nov., isolated from a tidal flat.</title>
        <authorList>
            <person name="Park S."/>
            <person name="Yoon J.-H."/>
        </authorList>
    </citation>
    <scope>NUCLEOTIDE SEQUENCE [LARGE SCALE GENOMIC DNA]</scope>
    <source>
        <strain evidence="2 3">YSTF-M3</strain>
    </source>
</reference>
<dbReference type="EMBL" id="JACGWS010000003">
    <property type="protein sequence ID" value="MBC8754423.1"/>
    <property type="molecule type" value="Genomic_DNA"/>
</dbReference>
<organism evidence="2 3">
    <name type="scientific">Kordia aestuariivivens</name>
    <dbReference type="NCBI Taxonomy" id="2759037"/>
    <lineage>
        <taxon>Bacteria</taxon>
        <taxon>Pseudomonadati</taxon>
        <taxon>Bacteroidota</taxon>
        <taxon>Flavobacteriia</taxon>
        <taxon>Flavobacteriales</taxon>
        <taxon>Flavobacteriaceae</taxon>
        <taxon>Kordia</taxon>
    </lineage>
</organism>
<dbReference type="Proteomes" id="UP000619238">
    <property type="component" value="Unassembled WGS sequence"/>
</dbReference>
<sequence>MKSKVLLLLALGIFTTSCISIKAKSERTIIAKETYVPVDQELYNTIVALDKRFFDAYNTCDLKTQDELISEDLEFFHDKGGLATSKTQILEAMKNNICGKVTRTLIDGTTEVYPIPGYGAVQMGEHKFFNNEEPTAKSIPSKFVTIWKNDNGTWKMTRIISTHKN</sequence>
<evidence type="ECO:0000313" key="3">
    <source>
        <dbReference type="Proteomes" id="UP000619238"/>
    </source>
</evidence>
<evidence type="ECO:0000313" key="2">
    <source>
        <dbReference type="EMBL" id="MBC8754423.1"/>
    </source>
</evidence>
<dbReference type="Gene3D" id="3.10.450.50">
    <property type="match status" value="1"/>
</dbReference>
<gene>
    <name evidence="2" type="ORF">H2O64_07050</name>
</gene>
<proteinExistence type="predicted"/>
<comment type="caution">
    <text evidence="2">The sequence shown here is derived from an EMBL/GenBank/DDBJ whole genome shotgun (WGS) entry which is preliminary data.</text>
</comment>
<dbReference type="InterPro" id="IPR027843">
    <property type="entry name" value="DUF4440"/>
</dbReference>
<dbReference type="RefSeq" id="WP_187561461.1">
    <property type="nucleotide sequence ID" value="NZ_JACGWS010000003.1"/>
</dbReference>
<dbReference type="InterPro" id="IPR032710">
    <property type="entry name" value="NTF2-like_dom_sf"/>
</dbReference>
<accession>A0ABR7Q7F8</accession>